<sequence>MDKILTRSHLFSPFCARTHVLTLTDVHIQNIIEDPRYQSRQASARRNVYGAWEQYLGLEHPDNTPKRAFAANQWNFVFLPLGRPEYLLDSDVVSSRSQDEGDSTRSWHLFTSGDMVQECSTAKDPQFSEDSDNGYSYGSSSTDDDCNPAMDVDTDSGEYEEAMEQVAQAILLNPALAICKITEIGHPPESMVLDPHNLELWLKFLRPILKETAEDEAAVNFLLDEVIFAAGTSCLDPNLLDSPVLDN</sequence>
<keyword evidence="3" id="KW-1185">Reference proteome</keyword>
<accession>A0A166AJ21</accession>
<reference evidence="2" key="2">
    <citation type="submission" date="2022-03" db="EMBL/GenBank/DDBJ databases">
        <title>Draft title - Genomic analysis of global carrot germplasm unveils the trajectory of domestication and the origin of high carotenoid orange carrot.</title>
        <authorList>
            <person name="Iorizzo M."/>
            <person name="Ellison S."/>
            <person name="Senalik D."/>
            <person name="Macko-Podgorni A."/>
            <person name="Grzebelus D."/>
            <person name="Bostan H."/>
            <person name="Rolling W."/>
            <person name="Curaba J."/>
            <person name="Simon P."/>
        </authorList>
    </citation>
    <scope>NUCLEOTIDE SEQUENCE</scope>
    <source>
        <tissue evidence="2">Leaf</tissue>
    </source>
</reference>
<dbReference type="AlphaFoldDB" id="A0A166AJ21"/>
<evidence type="ECO:0000313" key="2">
    <source>
        <dbReference type="EMBL" id="WOG92122.1"/>
    </source>
</evidence>
<dbReference type="Gramene" id="KZN01330">
    <property type="protein sequence ID" value="KZN01330"/>
    <property type="gene ID" value="DCAR_010084"/>
</dbReference>
<reference evidence="2" key="1">
    <citation type="journal article" date="2016" name="Nat. Genet.">
        <title>A high-quality carrot genome assembly provides new insights into carotenoid accumulation and asterid genome evolution.</title>
        <authorList>
            <person name="Iorizzo M."/>
            <person name="Ellison S."/>
            <person name="Senalik D."/>
            <person name="Zeng P."/>
            <person name="Satapoomin P."/>
            <person name="Huang J."/>
            <person name="Bowman M."/>
            <person name="Iovene M."/>
            <person name="Sanseverino W."/>
            <person name="Cavagnaro P."/>
            <person name="Yildiz M."/>
            <person name="Macko-Podgorni A."/>
            <person name="Moranska E."/>
            <person name="Grzebelus E."/>
            <person name="Grzebelus D."/>
            <person name="Ashrafi H."/>
            <person name="Zheng Z."/>
            <person name="Cheng S."/>
            <person name="Spooner D."/>
            <person name="Van Deynze A."/>
            <person name="Simon P."/>
        </authorList>
    </citation>
    <scope>NUCLEOTIDE SEQUENCE</scope>
    <source>
        <tissue evidence="2">Leaf</tissue>
    </source>
</reference>
<protein>
    <submittedName>
        <fullName evidence="2">Uncharacterized protein</fullName>
    </submittedName>
</protein>
<name>A0A166AJ21_DAUCS</name>
<feature type="region of interest" description="Disordered" evidence="1">
    <location>
        <begin position="122"/>
        <end position="149"/>
    </location>
</feature>
<evidence type="ECO:0000313" key="3">
    <source>
        <dbReference type="Proteomes" id="UP000077755"/>
    </source>
</evidence>
<dbReference type="Proteomes" id="UP000077755">
    <property type="component" value="Chromosome 3"/>
</dbReference>
<evidence type="ECO:0000256" key="1">
    <source>
        <dbReference type="SAM" id="MobiDB-lite"/>
    </source>
</evidence>
<proteinExistence type="predicted"/>
<gene>
    <name evidence="2" type="ORF">DCAR_0311381</name>
</gene>
<organism evidence="2 3">
    <name type="scientific">Daucus carota subsp. sativus</name>
    <name type="common">Carrot</name>
    <dbReference type="NCBI Taxonomy" id="79200"/>
    <lineage>
        <taxon>Eukaryota</taxon>
        <taxon>Viridiplantae</taxon>
        <taxon>Streptophyta</taxon>
        <taxon>Embryophyta</taxon>
        <taxon>Tracheophyta</taxon>
        <taxon>Spermatophyta</taxon>
        <taxon>Magnoliopsida</taxon>
        <taxon>eudicotyledons</taxon>
        <taxon>Gunneridae</taxon>
        <taxon>Pentapetalae</taxon>
        <taxon>asterids</taxon>
        <taxon>campanulids</taxon>
        <taxon>Apiales</taxon>
        <taxon>Apiaceae</taxon>
        <taxon>Apioideae</taxon>
        <taxon>Scandiceae</taxon>
        <taxon>Daucinae</taxon>
        <taxon>Daucus</taxon>
        <taxon>Daucus sect. Daucus</taxon>
    </lineage>
</organism>
<dbReference type="EMBL" id="CP093345">
    <property type="protein sequence ID" value="WOG92122.1"/>
    <property type="molecule type" value="Genomic_DNA"/>
</dbReference>